<protein>
    <recommendedName>
        <fullName evidence="4">UspA domain-containing protein</fullName>
    </recommendedName>
</protein>
<feature type="chain" id="PRO_5019514823" description="UspA domain-containing protein" evidence="1">
    <location>
        <begin position="20"/>
        <end position="131"/>
    </location>
</feature>
<sequence>MDGSSLLLLLLSSSGASNGVLLKALDGLSQTLQVVIIHVWDLLEPCHVASGRRWHELPARLAQHIDGVVVVVVADHVLGLVGGLSDDVLRHVYSCGVRVLGLDRILPVSPHSGDRVAEHQLLETPFSVDRR</sequence>
<dbReference type="EMBL" id="AMZH03008908">
    <property type="protein sequence ID" value="RRT57982.1"/>
    <property type="molecule type" value="Genomic_DNA"/>
</dbReference>
<evidence type="ECO:0000313" key="3">
    <source>
        <dbReference type="Proteomes" id="UP000287651"/>
    </source>
</evidence>
<keyword evidence="1" id="KW-0732">Signal</keyword>
<accession>A0A426Z1Y8</accession>
<evidence type="ECO:0000256" key="1">
    <source>
        <dbReference type="SAM" id="SignalP"/>
    </source>
</evidence>
<gene>
    <name evidence="2" type="ORF">B296_00041439</name>
</gene>
<dbReference type="Proteomes" id="UP000287651">
    <property type="component" value="Unassembled WGS sequence"/>
</dbReference>
<organism evidence="2 3">
    <name type="scientific">Ensete ventricosum</name>
    <name type="common">Abyssinian banana</name>
    <name type="synonym">Musa ensete</name>
    <dbReference type="NCBI Taxonomy" id="4639"/>
    <lineage>
        <taxon>Eukaryota</taxon>
        <taxon>Viridiplantae</taxon>
        <taxon>Streptophyta</taxon>
        <taxon>Embryophyta</taxon>
        <taxon>Tracheophyta</taxon>
        <taxon>Spermatophyta</taxon>
        <taxon>Magnoliopsida</taxon>
        <taxon>Liliopsida</taxon>
        <taxon>Zingiberales</taxon>
        <taxon>Musaceae</taxon>
        <taxon>Ensete</taxon>
    </lineage>
</organism>
<evidence type="ECO:0008006" key="4">
    <source>
        <dbReference type="Google" id="ProtNLM"/>
    </source>
</evidence>
<reference evidence="2 3" key="1">
    <citation type="journal article" date="2014" name="Agronomy (Basel)">
        <title>A Draft Genome Sequence for Ensete ventricosum, the Drought-Tolerant Tree Against Hunger.</title>
        <authorList>
            <person name="Harrison J."/>
            <person name="Moore K.A."/>
            <person name="Paszkiewicz K."/>
            <person name="Jones T."/>
            <person name="Grant M."/>
            <person name="Ambacheew D."/>
            <person name="Muzemil S."/>
            <person name="Studholme D.J."/>
        </authorList>
    </citation>
    <scope>NUCLEOTIDE SEQUENCE [LARGE SCALE GENOMIC DNA]</scope>
</reference>
<name>A0A426Z1Y8_ENSVE</name>
<comment type="caution">
    <text evidence="2">The sequence shown here is derived from an EMBL/GenBank/DDBJ whole genome shotgun (WGS) entry which is preliminary data.</text>
</comment>
<dbReference type="AlphaFoldDB" id="A0A426Z1Y8"/>
<evidence type="ECO:0000313" key="2">
    <source>
        <dbReference type="EMBL" id="RRT57982.1"/>
    </source>
</evidence>
<feature type="signal peptide" evidence="1">
    <location>
        <begin position="1"/>
        <end position="19"/>
    </location>
</feature>
<proteinExistence type="predicted"/>